<comment type="caution">
    <text evidence="2">The sequence shown here is derived from an EMBL/GenBank/DDBJ whole genome shotgun (WGS) entry which is preliminary data.</text>
</comment>
<keyword evidence="1" id="KW-0472">Membrane</keyword>
<gene>
    <name evidence="2" type="ORF">E6H05_03775</name>
</gene>
<proteinExistence type="predicted"/>
<accession>A0A537J036</accession>
<dbReference type="Proteomes" id="UP000318834">
    <property type="component" value="Unassembled WGS sequence"/>
</dbReference>
<sequence>MVVALLGVVLVFGGLYMLTRHAPIWHQVERMAAQLAAALPPSSWRQVEYVAAIGALVIGSALILLRLFGGLKRI</sequence>
<keyword evidence="1" id="KW-0812">Transmembrane</keyword>
<evidence type="ECO:0000313" key="2">
    <source>
        <dbReference type="EMBL" id="TMI76356.1"/>
    </source>
</evidence>
<keyword evidence="1" id="KW-1133">Transmembrane helix</keyword>
<organism evidence="2 3">
    <name type="scientific">Candidatus Segetimicrobium genomatis</name>
    <dbReference type="NCBI Taxonomy" id="2569760"/>
    <lineage>
        <taxon>Bacteria</taxon>
        <taxon>Bacillati</taxon>
        <taxon>Candidatus Sysuimicrobiota</taxon>
        <taxon>Candidatus Sysuimicrobiia</taxon>
        <taxon>Candidatus Sysuimicrobiales</taxon>
        <taxon>Candidatus Segetimicrobiaceae</taxon>
        <taxon>Candidatus Segetimicrobium</taxon>
    </lineage>
</organism>
<feature type="transmembrane region" description="Helical" evidence="1">
    <location>
        <begin position="49"/>
        <end position="68"/>
    </location>
</feature>
<dbReference type="AlphaFoldDB" id="A0A537J036"/>
<evidence type="ECO:0000256" key="1">
    <source>
        <dbReference type="SAM" id="Phobius"/>
    </source>
</evidence>
<evidence type="ECO:0000313" key="3">
    <source>
        <dbReference type="Proteomes" id="UP000318834"/>
    </source>
</evidence>
<name>A0A537J036_9BACT</name>
<reference evidence="2 3" key="1">
    <citation type="journal article" date="2019" name="Nat. Microbiol.">
        <title>Mediterranean grassland soil C-N compound turnover is dependent on rainfall and depth, and is mediated by genomically divergent microorganisms.</title>
        <authorList>
            <person name="Diamond S."/>
            <person name="Andeer P.F."/>
            <person name="Li Z."/>
            <person name="Crits-Christoph A."/>
            <person name="Burstein D."/>
            <person name="Anantharaman K."/>
            <person name="Lane K.R."/>
            <person name="Thomas B.C."/>
            <person name="Pan C."/>
            <person name="Northen T.R."/>
            <person name="Banfield J.F."/>
        </authorList>
    </citation>
    <scope>NUCLEOTIDE SEQUENCE [LARGE SCALE GENOMIC DNA]</scope>
    <source>
        <strain evidence="2">NP_8</strain>
    </source>
</reference>
<dbReference type="EMBL" id="VBAP01000024">
    <property type="protein sequence ID" value="TMI76356.1"/>
    <property type="molecule type" value="Genomic_DNA"/>
</dbReference>
<protein>
    <submittedName>
        <fullName evidence="2">Uncharacterized protein</fullName>
    </submittedName>
</protein>